<proteinExistence type="predicted"/>
<feature type="region of interest" description="Disordered" evidence="1">
    <location>
        <begin position="15"/>
        <end position="76"/>
    </location>
</feature>
<name>A0ABR9TM08_9FLAO</name>
<keyword evidence="3" id="KW-1185">Reference proteome</keyword>
<comment type="caution">
    <text evidence="2">The sequence shown here is derived from an EMBL/GenBank/DDBJ whole genome shotgun (WGS) entry which is preliminary data.</text>
</comment>
<reference evidence="2 3" key="1">
    <citation type="submission" date="2018-07" db="EMBL/GenBank/DDBJ databases">
        <title>Genome assembly of strain KB82.</title>
        <authorList>
            <person name="Kukolya J."/>
            <person name="Horvath B."/>
            <person name="Nagy I."/>
            <person name="Toth A."/>
        </authorList>
    </citation>
    <scope>NUCLEOTIDE SEQUENCE [LARGE SCALE GENOMIC DNA]</scope>
    <source>
        <strain evidence="2 3">Kb82</strain>
    </source>
</reference>
<evidence type="ECO:0000313" key="3">
    <source>
        <dbReference type="Proteomes" id="UP000640614"/>
    </source>
</evidence>
<organism evidence="2 3">
    <name type="scientific">Flavobacterium hungaricum</name>
    <dbReference type="NCBI Taxonomy" id="2082725"/>
    <lineage>
        <taxon>Bacteria</taxon>
        <taxon>Pseudomonadati</taxon>
        <taxon>Bacteroidota</taxon>
        <taxon>Flavobacteriia</taxon>
        <taxon>Flavobacteriales</taxon>
        <taxon>Flavobacteriaceae</taxon>
        <taxon>Flavobacterium</taxon>
    </lineage>
</organism>
<dbReference type="EMBL" id="PRDM01000003">
    <property type="protein sequence ID" value="MBE8726407.1"/>
    <property type="molecule type" value="Genomic_DNA"/>
</dbReference>
<protein>
    <submittedName>
        <fullName evidence="2">Uncharacterized protein</fullName>
    </submittedName>
</protein>
<feature type="compositionally biased region" description="Basic and acidic residues" evidence="1">
    <location>
        <begin position="22"/>
        <end position="34"/>
    </location>
</feature>
<gene>
    <name evidence="2" type="ORF">C4F50_15885</name>
</gene>
<sequence length="76" mass="8433">MEKIPNFSEDLQKCPYHQMLHAQDHDENNADHGHQNTGDWGEIDEQDEAGTDPNRNQKTETDNPAGTAGSGQVTNT</sequence>
<dbReference type="RefSeq" id="WP_194139585.1">
    <property type="nucleotide sequence ID" value="NZ_PRDM01000003.1"/>
</dbReference>
<accession>A0ABR9TM08</accession>
<dbReference type="Proteomes" id="UP000640614">
    <property type="component" value="Unassembled WGS sequence"/>
</dbReference>
<evidence type="ECO:0000313" key="2">
    <source>
        <dbReference type="EMBL" id="MBE8726407.1"/>
    </source>
</evidence>
<feature type="compositionally biased region" description="Acidic residues" evidence="1">
    <location>
        <begin position="41"/>
        <end position="50"/>
    </location>
</feature>
<evidence type="ECO:0000256" key="1">
    <source>
        <dbReference type="SAM" id="MobiDB-lite"/>
    </source>
</evidence>